<dbReference type="Gene3D" id="3.90.50.10">
    <property type="entry name" value="Photosynthetic Reaction Center, subunit H, domain 2"/>
    <property type="match status" value="1"/>
</dbReference>
<evidence type="ECO:0000256" key="1">
    <source>
        <dbReference type="SAM" id="Phobius"/>
    </source>
</evidence>
<dbReference type="Gene3D" id="4.10.540.10">
    <property type="entry name" value="Photosynthetic reaction centre, H subunit, N-terminal domain"/>
    <property type="match status" value="1"/>
</dbReference>
<feature type="domain" description="Photosynthetic reaction centre H subunit N-terminal" evidence="2">
    <location>
        <begin position="4"/>
        <end position="134"/>
    </location>
</feature>
<dbReference type="InterPro" id="IPR015810">
    <property type="entry name" value="Photo_RC_H_N"/>
</dbReference>
<feature type="domain" description="PRC-barrel" evidence="3">
    <location>
        <begin position="144"/>
        <end position="200"/>
    </location>
</feature>
<dbReference type="InterPro" id="IPR037097">
    <property type="entry name" value="Photo_RC_H_N_sf"/>
</dbReference>
<gene>
    <name evidence="4" type="ORF">SAMN05216258_102111</name>
</gene>
<dbReference type="NCBIfam" id="TIGR01150">
    <property type="entry name" value="puhA"/>
    <property type="match status" value="1"/>
</dbReference>
<name>A0A1I3CNP3_9RHOB</name>
<accession>A0A1I3CNP3</accession>
<dbReference type="SUPFAM" id="SSF81490">
    <property type="entry name" value="Photosystem II reaction centre subunit H, transmembrane region"/>
    <property type="match status" value="1"/>
</dbReference>
<dbReference type="GO" id="GO:0019684">
    <property type="term" value="P:photosynthesis, light reaction"/>
    <property type="evidence" value="ECO:0007669"/>
    <property type="project" value="InterPro"/>
</dbReference>
<evidence type="ECO:0000259" key="2">
    <source>
        <dbReference type="Pfam" id="PF03967"/>
    </source>
</evidence>
<keyword evidence="1" id="KW-1133">Transmembrane helix</keyword>
<dbReference type="RefSeq" id="WP_092857919.1">
    <property type="nucleotide sequence ID" value="NZ_FOQH01000002.1"/>
</dbReference>
<dbReference type="InterPro" id="IPR027275">
    <property type="entry name" value="PRC-brl_dom"/>
</dbReference>
<evidence type="ECO:0000313" key="5">
    <source>
        <dbReference type="Proteomes" id="UP000199377"/>
    </source>
</evidence>
<evidence type="ECO:0000259" key="3">
    <source>
        <dbReference type="Pfam" id="PF05239"/>
    </source>
</evidence>
<keyword evidence="1" id="KW-0812">Transmembrane</keyword>
<dbReference type="OrthoDB" id="8557487at2"/>
<reference evidence="4 5" key="1">
    <citation type="submission" date="2016-10" db="EMBL/GenBank/DDBJ databases">
        <authorList>
            <person name="de Groot N.N."/>
        </authorList>
    </citation>
    <scope>NUCLEOTIDE SEQUENCE [LARGE SCALE GENOMIC DNA]</scope>
    <source>
        <strain evidence="4 5">CGMCC 1.11030</strain>
    </source>
</reference>
<dbReference type="Pfam" id="PF05239">
    <property type="entry name" value="PRC"/>
    <property type="match status" value="1"/>
</dbReference>
<keyword evidence="1" id="KW-0472">Membrane</keyword>
<dbReference type="AlphaFoldDB" id="A0A1I3CNP3"/>
<dbReference type="InterPro" id="IPR011033">
    <property type="entry name" value="PRC_barrel-like_sf"/>
</dbReference>
<dbReference type="GO" id="GO:0030077">
    <property type="term" value="C:plasma membrane light-harvesting complex"/>
    <property type="evidence" value="ECO:0007669"/>
    <property type="project" value="InterPro"/>
</dbReference>
<dbReference type="Pfam" id="PF03967">
    <property type="entry name" value="PRCH"/>
    <property type="match status" value="1"/>
</dbReference>
<dbReference type="InterPro" id="IPR005652">
    <property type="entry name" value="Photo_RC_H"/>
</dbReference>
<dbReference type="InterPro" id="IPR014747">
    <property type="entry name" value="Bac_photo_RC_H_C"/>
</dbReference>
<feature type="transmembrane region" description="Helical" evidence="1">
    <location>
        <begin position="12"/>
        <end position="30"/>
    </location>
</feature>
<sequence length="253" mass="27569">MTETIIGTVDLALVALYAFWIFFAALIWYLQRENMREGYPLVDESGAPAANQGPFPVPSPKTFRLPFGRGSVSVPSDNGDKRELALGREFEFSGYPYEPTGDPLADGVGPAAWAARRDVPELDGHGHPKLAPMRMSEGYAVAAGRDPRGLPVISGDGIEVGHVSDIWVDRPEQMARYLEIELSGGNGRRLLPMPLARVRKAGVKVHALYAAQIPGVPQTKTEGEVTLLEEDKISAYWCGGKLYADPARLEPQI</sequence>
<keyword evidence="5" id="KW-1185">Reference proteome</keyword>
<protein>
    <submittedName>
        <fullName evidence="4">Photosynthetic reaction center H subunit</fullName>
    </submittedName>
</protein>
<proteinExistence type="predicted"/>
<dbReference type="Proteomes" id="UP000199377">
    <property type="component" value="Unassembled WGS sequence"/>
</dbReference>
<dbReference type="EMBL" id="FOQH01000002">
    <property type="protein sequence ID" value="SFH76077.1"/>
    <property type="molecule type" value="Genomic_DNA"/>
</dbReference>
<dbReference type="SUPFAM" id="SSF50346">
    <property type="entry name" value="PRC-barrel domain"/>
    <property type="match status" value="1"/>
</dbReference>
<dbReference type="STRING" id="1114924.SAMN05216258_102111"/>
<organism evidence="4 5">
    <name type="scientific">Albimonas pacifica</name>
    <dbReference type="NCBI Taxonomy" id="1114924"/>
    <lineage>
        <taxon>Bacteria</taxon>
        <taxon>Pseudomonadati</taxon>
        <taxon>Pseudomonadota</taxon>
        <taxon>Alphaproteobacteria</taxon>
        <taxon>Rhodobacterales</taxon>
        <taxon>Paracoccaceae</taxon>
        <taxon>Albimonas</taxon>
    </lineage>
</organism>
<evidence type="ECO:0000313" key="4">
    <source>
        <dbReference type="EMBL" id="SFH76077.1"/>
    </source>
</evidence>